<dbReference type="Proteomes" id="UP001596122">
    <property type="component" value="Unassembled WGS sequence"/>
</dbReference>
<evidence type="ECO:0000256" key="1">
    <source>
        <dbReference type="SAM" id="MobiDB-lite"/>
    </source>
</evidence>
<feature type="region of interest" description="Disordered" evidence="1">
    <location>
        <begin position="1"/>
        <end position="41"/>
    </location>
</feature>
<comment type="caution">
    <text evidence="3">The sequence shown here is derived from an EMBL/GenBank/DDBJ whole genome shotgun (WGS) entry which is preliminary data.</text>
</comment>
<proteinExistence type="predicted"/>
<dbReference type="InterPro" id="IPR058548">
    <property type="entry name" value="MlaB-like_STAS"/>
</dbReference>
<dbReference type="InterPro" id="IPR036513">
    <property type="entry name" value="STAS_dom_sf"/>
</dbReference>
<dbReference type="Pfam" id="PF13466">
    <property type="entry name" value="STAS_2"/>
    <property type="match status" value="1"/>
</dbReference>
<evidence type="ECO:0000259" key="2">
    <source>
        <dbReference type="PROSITE" id="PS50801"/>
    </source>
</evidence>
<dbReference type="Gene3D" id="3.30.750.24">
    <property type="entry name" value="STAS domain"/>
    <property type="match status" value="1"/>
</dbReference>
<sequence>MSTAGGGRGVPGRGPGAADDLPAVVRPAGSGERADPDVVEAGPAVVEVGPRLLASEAPRLRNALRRAGAEHDLVELRVGEVVTFDTAGLGLLLGLHRLARADGAAMVVVAPPPRLLAALRRKGLHRVLVLEVPLPD</sequence>
<protein>
    <submittedName>
        <fullName evidence="3">STAS domain-containing protein</fullName>
    </submittedName>
</protein>
<dbReference type="PROSITE" id="PS50801">
    <property type="entry name" value="STAS"/>
    <property type="match status" value="1"/>
</dbReference>
<dbReference type="RefSeq" id="WP_340270982.1">
    <property type="nucleotide sequence ID" value="NZ_JBBEOG010000008.1"/>
</dbReference>
<dbReference type="EMBL" id="JBHSLD010000007">
    <property type="protein sequence ID" value="MFC5381062.1"/>
    <property type="molecule type" value="Genomic_DNA"/>
</dbReference>
<feature type="domain" description="STAS" evidence="2">
    <location>
        <begin position="42"/>
        <end position="136"/>
    </location>
</feature>
<feature type="compositionally biased region" description="Gly residues" evidence="1">
    <location>
        <begin position="1"/>
        <end position="15"/>
    </location>
</feature>
<keyword evidence="4" id="KW-1185">Reference proteome</keyword>
<dbReference type="SUPFAM" id="SSF52091">
    <property type="entry name" value="SpoIIaa-like"/>
    <property type="match status" value="1"/>
</dbReference>
<dbReference type="InterPro" id="IPR002645">
    <property type="entry name" value="STAS_dom"/>
</dbReference>
<reference evidence="4" key="1">
    <citation type="journal article" date="2019" name="Int. J. Syst. Evol. Microbiol.">
        <title>The Global Catalogue of Microorganisms (GCM) 10K type strain sequencing project: providing services to taxonomists for standard genome sequencing and annotation.</title>
        <authorList>
            <consortium name="The Broad Institute Genomics Platform"/>
            <consortium name="The Broad Institute Genome Sequencing Center for Infectious Disease"/>
            <person name="Wu L."/>
            <person name="Ma J."/>
        </authorList>
    </citation>
    <scope>NUCLEOTIDE SEQUENCE [LARGE SCALE GENOMIC DNA]</scope>
    <source>
        <strain evidence="4">CCUG 43114</strain>
    </source>
</reference>
<accession>A0ABW0GMX1</accession>
<name>A0ABW0GMX1_9MICO</name>
<gene>
    <name evidence="3" type="ORF">ACFPJ6_09680</name>
</gene>
<organism evidence="3 4">
    <name type="scientific">Aquipuribacter nitratireducens</name>
    <dbReference type="NCBI Taxonomy" id="650104"/>
    <lineage>
        <taxon>Bacteria</taxon>
        <taxon>Bacillati</taxon>
        <taxon>Actinomycetota</taxon>
        <taxon>Actinomycetes</taxon>
        <taxon>Micrococcales</taxon>
        <taxon>Intrasporangiaceae</taxon>
        <taxon>Aquipuribacter</taxon>
    </lineage>
</organism>
<evidence type="ECO:0000313" key="3">
    <source>
        <dbReference type="EMBL" id="MFC5381062.1"/>
    </source>
</evidence>
<evidence type="ECO:0000313" key="4">
    <source>
        <dbReference type="Proteomes" id="UP001596122"/>
    </source>
</evidence>